<protein>
    <submittedName>
        <fullName evidence="2">Uncharacterized protein</fullName>
    </submittedName>
</protein>
<evidence type="ECO:0000313" key="3">
    <source>
        <dbReference type="Proteomes" id="UP001152622"/>
    </source>
</evidence>
<reference evidence="2" key="1">
    <citation type="journal article" date="2023" name="Science">
        <title>Genome structures resolve the early diversification of teleost fishes.</title>
        <authorList>
            <person name="Parey E."/>
            <person name="Louis A."/>
            <person name="Montfort J."/>
            <person name="Bouchez O."/>
            <person name="Roques C."/>
            <person name="Iampietro C."/>
            <person name="Lluch J."/>
            <person name="Castinel A."/>
            <person name="Donnadieu C."/>
            <person name="Desvignes T."/>
            <person name="Floi Bucao C."/>
            <person name="Jouanno E."/>
            <person name="Wen M."/>
            <person name="Mejri S."/>
            <person name="Dirks R."/>
            <person name="Jansen H."/>
            <person name="Henkel C."/>
            <person name="Chen W.J."/>
            <person name="Zahm M."/>
            <person name="Cabau C."/>
            <person name="Klopp C."/>
            <person name="Thompson A.W."/>
            <person name="Robinson-Rechavi M."/>
            <person name="Braasch I."/>
            <person name="Lecointre G."/>
            <person name="Bobe J."/>
            <person name="Postlethwait J.H."/>
            <person name="Berthelot C."/>
            <person name="Roest Crollius H."/>
            <person name="Guiguen Y."/>
        </authorList>
    </citation>
    <scope>NUCLEOTIDE SEQUENCE</scope>
    <source>
        <strain evidence="2">WJC10195</strain>
    </source>
</reference>
<dbReference type="EMBL" id="JAINUF010000002">
    <property type="protein sequence ID" value="KAJ8376262.1"/>
    <property type="molecule type" value="Genomic_DNA"/>
</dbReference>
<feature type="compositionally biased region" description="Basic and acidic residues" evidence="1">
    <location>
        <begin position="95"/>
        <end position="110"/>
    </location>
</feature>
<sequence>MRWRISPTRSVLQRCLGTAVHSSQCRSTPGSRSHLPDRQRMSRELAPNCGPAVRSLAPFSPPKRSGEGRTGDETTGRTQRTEPMRPGRASAAQRQRKDNTDSAVTRRTETHGSLVEPRGILSRPFTLLMGHSQGQPLARRWLSGSEELGEGLRQTARRIMANDASRPPYGWNVT</sequence>
<evidence type="ECO:0000313" key="2">
    <source>
        <dbReference type="EMBL" id="KAJ8376262.1"/>
    </source>
</evidence>
<evidence type="ECO:0000256" key="1">
    <source>
        <dbReference type="SAM" id="MobiDB-lite"/>
    </source>
</evidence>
<dbReference type="Proteomes" id="UP001152622">
    <property type="component" value="Chromosome 2"/>
</dbReference>
<comment type="caution">
    <text evidence="2">The sequence shown here is derived from an EMBL/GenBank/DDBJ whole genome shotgun (WGS) entry which is preliminary data.</text>
</comment>
<proteinExistence type="predicted"/>
<feature type="compositionally biased region" description="Polar residues" evidence="1">
    <location>
        <begin position="20"/>
        <end position="31"/>
    </location>
</feature>
<dbReference type="AlphaFoldDB" id="A0A9Q1JBH2"/>
<keyword evidence="3" id="KW-1185">Reference proteome</keyword>
<accession>A0A9Q1JBH2</accession>
<gene>
    <name evidence="2" type="ORF">SKAU_G00068420</name>
</gene>
<feature type="compositionally biased region" description="Basic and acidic residues" evidence="1">
    <location>
        <begin position="64"/>
        <end position="85"/>
    </location>
</feature>
<feature type="compositionally biased region" description="Basic and acidic residues" evidence="1">
    <location>
        <begin position="34"/>
        <end position="43"/>
    </location>
</feature>
<organism evidence="2 3">
    <name type="scientific">Synaphobranchus kaupii</name>
    <name type="common">Kaup's arrowtooth eel</name>
    <dbReference type="NCBI Taxonomy" id="118154"/>
    <lineage>
        <taxon>Eukaryota</taxon>
        <taxon>Metazoa</taxon>
        <taxon>Chordata</taxon>
        <taxon>Craniata</taxon>
        <taxon>Vertebrata</taxon>
        <taxon>Euteleostomi</taxon>
        <taxon>Actinopterygii</taxon>
        <taxon>Neopterygii</taxon>
        <taxon>Teleostei</taxon>
        <taxon>Anguilliformes</taxon>
        <taxon>Synaphobranchidae</taxon>
        <taxon>Synaphobranchus</taxon>
    </lineage>
</organism>
<name>A0A9Q1JBH2_SYNKA</name>
<feature type="region of interest" description="Disordered" evidence="1">
    <location>
        <begin position="20"/>
        <end position="117"/>
    </location>
</feature>